<comment type="caution">
    <text evidence="1">The sequence shown here is derived from an EMBL/GenBank/DDBJ whole genome shotgun (WGS) entry which is preliminary data.</text>
</comment>
<keyword evidence="2" id="KW-1185">Reference proteome</keyword>
<dbReference type="AlphaFoldDB" id="A0A2T1HUI2"/>
<proteinExistence type="predicted"/>
<accession>A0A2T1HUI2</accession>
<dbReference type="Proteomes" id="UP000239772">
    <property type="component" value="Unassembled WGS sequence"/>
</dbReference>
<name>A0A2T1HUI2_9HYPH</name>
<gene>
    <name evidence="1" type="ORF">SLNSH_10215</name>
</gene>
<sequence>MGAAAIVSRFTTRLAGVADGLASGALFTTATTGGIKKKETATEKATVGRMRDAFIGKLSV</sequence>
<evidence type="ECO:0000313" key="2">
    <source>
        <dbReference type="Proteomes" id="UP000239772"/>
    </source>
</evidence>
<reference evidence="2" key="1">
    <citation type="submission" date="2018-03" db="EMBL/GenBank/DDBJ databases">
        <authorList>
            <person name="Sun L."/>
            <person name="Liu H."/>
            <person name="Chen W."/>
            <person name="Huang K."/>
            <person name="Liu W."/>
            <person name="Gao X."/>
        </authorList>
    </citation>
    <scope>NUCLEOTIDE SEQUENCE [LARGE SCALE GENOMIC DNA]</scope>
    <source>
        <strain evidence="2">SH9</strain>
    </source>
</reference>
<evidence type="ECO:0000313" key="1">
    <source>
        <dbReference type="EMBL" id="PSC05179.1"/>
    </source>
</evidence>
<protein>
    <submittedName>
        <fullName evidence="1">Uncharacterized protein</fullName>
    </submittedName>
</protein>
<organism evidence="1 2">
    <name type="scientific">Alsobacter soli</name>
    <dbReference type="NCBI Taxonomy" id="2109933"/>
    <lineage>
        <taxon>Bacteria</taxon>
        <taxon>Pseudomonadati</taxon>
        <taxon>Pseudomonadota</taxon>
        <taxon>Alphaproteobacteria</taxon>
        <taxon>Hyphomicrobiales</taxon>
        <taxon>Alsobacteraceae</taxon>
        <taxon>Alsobacter</taxon>
    </lineage>
</organism>
<dbReference type="EMBL" id="PVZS01000009">
    <property type="protein sequence ID" value="PSC05179.1"/>
    <property type="molecule type" value="Genomic_DNA"/>
</dbReference>